<dbReference type="Pfam" id="PF03808">
    <property type="entry name" value="Glyco_tran_WecG"/>
    <property type="match status" value="1"/>
</dbReference>
<protein>
    <submittedName>
        <fullName evidence="3">Polymer biosynthesis protein, WecB/TagA/CpsF family</fullName>
    </submittedName>
</protein>
<keyword evidence="4" id="KW-1185">Reference proteome</keyword>
<dbReference type="NCBIfam" id="TIGR00696">
    <property type="entry name" value="wecG_tagA_cpsF"/>
    <property type="match status" value="1"/>
</dbReference>
<keyword evidence="1" id="KW-0328">Glycosyltransferase</keyword>
<dbReference type="AlphaFoldDB" id="A0A1M5TUC8"/>
<reference evidence="4" key="1">
    <citation type="submission" date="2016-11" db="EMBL/GenBank/DDBJ databases">
        <authorList>
            <person name="Varghese N."/>
            <person name="Submissions S."/>
        </authorList>
    </citation>
    <scope>NUCLEOTIDE SEQUENCE [LARGE SCALE GENOMIC DNA]</scope>
    <source>
        <strain evidence="4">DSM 28223</strain>
    </source>
</reference>
<organism evidence="3 4">
    <name type="scientific">Cognatishimia maritima</name>
    <dbReference type="NCBI Taxonomy" id="870908"/>
    <lineage>
        <taxon>Bacteria</taxon>
        <taxon>Pseudomonadati</taxon>
        <taxon>Pseudomonadota</taxon>
        <taxon>Alphaproteobacteria</taxon>
        <taxon>Rhodobacterales</taxon>
        <taxon>Paracoccaceae</taxon>
        <taxon>Cognatishimia</taxon>
    </lineage>
</organism>
<accession>A0A1M5TUC8</accession>
<evidence type="ECO:0000256" key="1">
    <source>
        <dbReference type="ARBA" id="ARBA00022676"/>
    </source>
</evidence>
<dbReference type="PANTHER" id="PTHR34136">
    <property type="match status" value="1"/>
</dbReference>
<dbReference type="OrthoDB" id="9771846at2"/>
<dbReference type="GO" id="GO:0016758">
    <property type="term" value="F:hexosyltransferase activity"/>
    <property type="evidence" value="ECO:0007669"/>
    <property type="project" value="TreeGrafter"/>
</dbReference>
<sequence>MQFETRQGPVAVSVKSIADLKAKVCEKIERNQGFALATINLDHLVKMNTDVPFYAAYQAQDYVVADGNPIVWMGRMAGQEIELLPGSDLILPMCQWVTDLGATVALAGSTSEALAQAEVTMKAACPGLVVTAKISPPFGFDPHGDDARALLQAIHESGARICFIALGAPKQEMLAAYGREIAPQTGFVSIGAGLDFLAGTQDRAPKWVRRLALEWLWRLMQSPSRMAGRYARCFAILPGHVKRALMGQRQ</sequence>
<dbReference type="RefSeq" id="WP_072793561.1">
    <property type="nucleotide sequence ID" value="NZ_FQWM01000006.1"/>
</dbReference>
<evidence type="ECO:0000313" key="3">
    <source>
        <dbReference type="EMBL" id="SHH54281.1"/>
    </source>
</evidence>
<name>A0A1M5TUC8_9RHOB</name>
<dbReference type="CDD" id="cd06533">
    <property type="entry name" value="Glyco_transf_WecG_TagA"/>
    <property type="match status" value="1"/>
</dbReference>
<dbReference type="EMBL" id="FQWM01000006">
    <property type="protein sequence ID" value="SHH54281.1"/>
    <property type="molecule type" value="Genomic_DNA"/>
</dbReference>
<evidence type="ECO:0000313" key="4">
    <source>
        <dbReference type="Proteomes" id="UP000184211"/>
    </source>
</evidence>
<dbReference type="PANTHER" id="PTHR34136:SF1">
    <property type="entry name" value="UDP-N-ACETYL-D-MANNOSAMINURONIC ACID TRANSFERASE"/>
    <property type="match status" value="1"/>
</dbReference>
<evidence type="ECO:0000256" key="2">
    <source>
        <dbReference type="ARBA" id="ARBA00022679"/>
    </source>
</evidence>
<keyword evidence="2" id="KW-0808">Transferase</keyword>
<dbReference type="STRING" id="870908.SAMN04488044_2700"/>
<proteinExistence type="predicted"/>
<dbReference type="Proteomes" id="UP000184211">
    <property type="component" value="Unassembled WGS sequence"/>
</dbReference>
<dbReference type="InterPro" id="IPR004629">
    <property type="entry name" value="WecG_TagA_CpsF"/>
</dbReference>
<gene>
    <name evidence="3" type="ORF">SAMN04488044_2700</name>
</gene>